<dbReference type="Gene3D" id="3.30.730.10">
    <property type="entry name" value="AP2/ERF domain"/>
    <property type="match status" value="1"/>
</dbReference>
<evidence type="ECO:0000256" key="2">
    <source>
        <dbReference type="ARBA" id="ARBA00022821"/>
    </source>
</evidence>
<organism evidence="8 9">
    <name type="scientific">Buddleja alternifolia</name>
    <dbReference type="NCBI Taxonomy" id="168488"/>
    <lineage>
        <taxon>Eukaryota</taxon>
        <taxon>Viridiplantae</taxon>
        <taxon>Streptophyta</taxon>
        <taxon>Embryophyta</taxon>
        <taxon>Tracheophyta</taxon>
        <taxon>Spermatophyta</taxon>
        <taxon>Magnoliopsida</taxon>
        <taxon>eudicotyledons</taxon>
        <taxon>Gunneridae</taxon>
        <taxon>Pentapetalae</taxon>
        <taxon>asterids</taxon>
        <taxon>lamiids</taxon>
        <taxon>Lamiales</taxon>
        <taxon>Scrophulariaceae</taxon>
        <taxon>Buddlejeae</taxon>
        <taxon>Buddleja</taxon>
    </lineage>
</organism>
<keyword evidence="4" id="KW-0238">DNA-binding</keyword>
<accession>A0AAV6X3G8</accession>
<dbReference type="AlphaFoldDB" id="A0AAV6X3G8"/>
<keyword evidence="3" id="KW-0805">Transcription regulation</keyword>
<gene>
    <name evidence="8" type="ORF">BUALT_Bualt10G0020500</name>
</gene>
<dbReference type="GO" id="GO:0005634">
    <property type="term" value="C:nucleus"/>
    <property type="evidence" value="ECO:0007669"/>
    <property type="project" value="UniProtKB-SubCell"/>
</dbReference>
<keyword evidence="5" id="KW-0804">Transcription</keyword>
<dbReference type="SUPFAM" id="SSF54171">
    <property type="entry name" value="DNA-binding domain"/>
    <property type="match status" value="1"/>
</dbReference>
<dbReference type="InterPro" id="IPR001471">
    <property type="entry name" value="AP2/ERF_dom"/>
</dbReference>
<dbReference type="CDD" id="cd00018">
    <property type="entry name" value="AP2"/>
    <property type="match status" value="1"/>
</dbReference>
<protein>
    <recommendedName>
        <fullName evidence="7">AP2/ERF domain-containing protein</fullName>
    </recommendedName>
</protein>
<proteinExistence type="predicted"/>
<dbReference type="GO" id="GO:0003677">
    <property type="term" value="F:DNA binding"/>
    <property type="evidence" value="ECO:0007669"/>
    <property type="project" value="UniProtKB-KW"/>
</dbReference>
<evidence type="ECO:0000256" key="1">
    <source>
        <dbReference type="ARBA" id="ARBA00004123"/>
    </source>
</evidence>
<dbReference type="GO" id="GO:0009873">
    <property type="term" value="P:ethylene-activated signaling pathway"/>
    <property type="evidence" value="ECO:0007669"/>
    <property type="project" value="InterPro"/>
</dbReference>
<evidence type="ECO:0000256" key="6">
    <source>
        <dbReference type="ARBA" id="ARBA00023242"/>
    </source>
</evidence>
<dbReference type="Pfam" id="PF13456">
    <property type="entry name" value="RVT_3"/>
    <property type="match status" value="1"/>
</dbReference>
<name>A0AAV6X3G8_9LAMI</name>
<sequence>MIFENTDYESDLALLETIRRYLLDDSQNPLLFSNDNSDERFNGGASNNGWLPPVKAETEITFQMSETILNFPAVVPQPVRAAEVAAQPRDIKHYGGARVVKAEPEITFQMSETILNFPAVVPPPVRAGEVAVPPRDIKHYRGVRQRPWGKFAAEIRDPAKNGARVWLGTYETAEDAALAYDRAAYRMRGARAMLNFPLRINSGEPAPVRITSKRSAASPDRSDGGLLPKRKMAAAELVAPPLAQSGTVQLASGGFKRARVIGTGNHIAGVGIGVILRDMQSVGLGALIWGNIQATTILEGELQAIHRGLEVAWKTSVPRPRDVIETDCSEATLTIDEASFEHQHLERSTTHGVKLTELLSNWLGEESFTIWRSGWKS</sequence>
<dbReference type="GO" id="GO:0004523">
    <property type="term" value="F:RNA-DNA hybrid ribonuclease activity"/>
    <property type="evidence" value="ECO:0007669"/>
    <property type="project" value="InterPro"/>
</dbReference>
<dbReference type="Pfam" id="PF00847">
    <property type="entry name" value="AP2"/>
    <property type="match status" value="1"/>
</dbReference>
<evidence type="ECO:0000256" key="3">
    <source>
        <dbReference type="ARBA" id="ARBA00023015"/>
    </source>
</evidence>
<dbReference type="InterPro" id="IPR036955">
    <property type="entry name" value="AP2/ERF_dom_sf"/>
</dbReference>
<dbReference type="Proteomes" id="UP000826271">
    <property type="component" value="Unassembled WGS sequence"/>
</dbReference>
<dbReference type="PROSITE" id="PS51032">
    <property type="entry name" value="AP2_ERF"/>
    <property type="match status" value="1"/>
</dbReference>
<dbReference type="InterPro" id="IPR016177">
    <property type="entry name" value="DNA-bd_dom_sf"/>
</dbReference>
<keyword evidence="6" id="KW-0539">Nucleus</keyword>
<dbReference type="EMBL" id="WHWC01000010">
    <property type="protein sequence ID" value="KAG8374674.1"/>
    <property type="molecule type" value="Genomic_DNA"/>
</dbReference>
<comment type="caution">
    <text evidence="8">The sequence shown here is derived from an EMBL/GenBank/DDBJ whole genome shotgun (WGS) entry which is preliminary data.</text>
</comment>
<evidence type="ECO:0000256" key="4">
    <source>
        <dbReference type="ARBA" id="ARBA00023125"/>
    </source>
</evidence>
<dbReference type="InterPro" id="IPR044808">
    <property type="entry name" value="ERF_plant"/>
</dbReference>
<evidence type="ECO:0000256" key="5">
    <source>
        <dbReference type="ARBA" id="ARBA00023163"/>
    </source>
</evidence>
<dbReference type="PRINTS" id="PR00367">
    <property type="entry name" value="ETHRSPELEMNT"/>
</dbReference>
<dbReference type="GO" id="GO:0003700">
    <property type="term" value="F:DNA-binding transcription factor activity"/>
    <property type="evidence" value="ECO:0007669"/>
    <property type="project" value="InterPro"/>
</dbReference>
<comment type="subcellular location">
    <subcellularLocation>
        <location evidence="1">Nucleus</location>
    </subcellularLocation>
</comment>
<feature type="domain" description="AP2/ERF" evidence="7">
    <location>
        <begin position="139"/>
        <end position="197"/>
    </location>
</feature>
<evidence type="ECO:0000313" key="9">
    <source>
        <dbReference type="Proteomes" id="UP000826271"/>
    </source>
</evidence>
<dbReference type="SMART" id="SM00380">
    <property type="entry name" value="AP2"/>
    <property type="match status" value="1"/>
</dbReference>
<dbReference type="PANTHER" id="PTHR31190:SF287">
    <property type="entry name" value="DEVELOPMENT RELATED ERF PROTEIN"/>
    <property type="match status" value="1"/>
</dbReference>
<dbReference type="InterPro" id="IPR002156">
    <property type="entry name" value="RNaseH_domain"/>
</dbReference>
<evidence type="ECO:0000313" key="8">
    <source>
        <dbReference type="EMBL" id="KAG8374674.1"/>
    </source>
</evidence>
<reference evidence="8" key="1">
    <citation type="submission" date="2019-10" db="EMBL/GenBank/DDBJ databases">
        <authorList>
            <person name="Zhang R."/>
            <person name="Pan Y."/>
            <person name="Wang J."/>
            <person name="Ma R."/>
            <person name="Yu S."/>
        </authorList>
    </citation>
    <scope>NUCLEOTIDE SEQUENCE</scope>
    <source>
        <strain evidence="8">LA-IB0</strain>
        <tissue evidence="8">Leaf</tissue>
    </source>
</reference>
<dbReference type="GO" id="GO:0006952">
    <property type="term" value="P:defense response"/>
    <property type="evidence" value="ECO:0007669"/>
    <property type="project" value="UniProtKB-KW"/>
</dbReference>
<dbReference type="PANTHER" id="PTHR31190">
    <property type="entry name" value="DNA-BINDING DOMAIN"/>
    <property type="match status" value="1"/>
</dbReference>
<keyword evidence="9" id="KW-1185">Reference proteome</keyword>
<dbReference type="FunFam" id="3.30.730.10:FF:000001">
    <property type="entry name" value="Ethylene-responsive transcription factor 2"/>
    <property type="match status" value="1"/>
</dbReference>
<evidence type="ECO:0000259" key="7">
    <source>
        <dbReference type="PROSITE" id="PS51032"/>
    </source>
</evidence>
<keyword evidence="2" id="KW-0611">Plant defense</keyword>